<feature type="chain" id="PRO_5012370738" evidence="8">
    <location>
        <begin position="23"/>
        <end position="682"/>
    </location>
</feature>
<keyword evidence="4" id="KW-0378">Hydrolase</keyword>
<name>A0A1W0WQ43_HYPEX</name>
<dbReference type="Pfam" id="PF00884">
    <property type="entry name" value="Sulfatase"/>
    <property type="match status" value="1"/>
</dbReference>
<comment type="cofactor">
    <cofactor evidence="1">
        <name>Ca(2+)</name>
        <dbReference type="ChEBI" id="CHEBI:29108"/>
    </cofactor>
</comment>
<feature type="signal peptide" evidence="8">
    <location>
        <begin position="1"/>
        <end position="22"/>
    </location>
</feature>
<keyword evidence="3" id="KW-0479">Metal-binding</keyword>
<dbReference type="AlphaFoldDB" id="A0A1W0WQ43"/>
<dbReference type="CDD" id="cd16029">
    <property type="entry name" value="4-S"/>
    <property type="match status" value="1"/>
</dbReference>
<dbReference type="InterPro" id="IPR047115">
    <property type="entry name" value="ARSB"/>
</dbReference>
<keyword evidence="8" id="KW-0732">Signal</keyword>
<evidence type="ECO:0000256" key="4">
    <source>
        <dbReference type="ARBA" id="ARBA00022801"/>
    </source>
</evidence>
<feature type="region of interest" description="Disordered" evidence="7">
    <location>
        <begin position="86"/>
        <end position="151"/>
    </location>
</feature>
<accession>A0A1W0WQ43</accession>
<dbReference type="PANTHER" id="PTHR10342">
    <property type="entry name" value="ARYLSULFATASE"/>
    <property type="match status" value="1"/>
</dbReference>
<feature type="compositionally biased region" description="Low complexity" evidence="7">
    <location>
        <begin position="86"/>
        <end position="142"/>
    </location>
</feature>
<keyword evidence="11" id="KW-1185">Reference proteome</keyword>
<dbReference type="Proteomes" id="UP000192578">
    <property type="component" value="Unassembled WGS sequence"/>
</dbReference>
<evidence type="ECO:0000313" key="11">
    <source>
        <dbReference type="Proteomes" id="UP000192578"/>
    </source>
</evidence>
<evidence type="ECO:0000256" key="5">
    <source>
        <dbReference type="ARBA" id="ARBA00022837"/>
    </source>
</evidence>
<dbReference type="Gene3D" id="3.30.1120.10">
    <property type="match status" value="1"/>
</dbReference>
<keyword evidence="5" id="KW-0106">Calcium</keyword>
<comment type="caution">
    <text evidence="10">The sequence shown here is derived from an EMBL/GenBank/DDBJ whole genome shotgun (WGS) entry which is preliminary data.</text>
</comment>
<dbReference type="GO" id="GO:0046872">
    <property type="term" value="F:metal ion binding"/>
    <property type="evidence" value="ECO:0007669"/>
    <property type="project" value="UniProtKB-KW"/>
</dbReference>
<keyword evidence="6" id="KW-0325">Glycoprotein</keyword>
<evidence type="ECO:0000256" key="2">
    <source>
        <dbReference type="ARBA" id="ARBA00008779"/>
    </source>
</evidence>
<evidence type="ECO:0000313" key="10">
    <source>
        <dbReference type="EMBL" id="OQV17331.1"/>
    </source>
</evidence>
<comment type="similarity">
    <text evidence="2">Belongs to the sulfatase family.</text>
</comment>
<dbReference type="GO" id="GO:0008484">
    <property type="term" value="F:sulfuric ester hydrolase activity"/>
    <property type="evidence" value="ECO:0007669"/>
    <property type="project" value="InterPro"/>
</dbReference>
<evidence type="ECO:0000256" key="1">
    <source>
        <dbReference type="ARBA" id="ARBA00001913"/>
    </source>
</evidence>
<dbReference type="InterPro" id="IPR017850">
    <property type="entry name" value="Alkaline_phosphatase_core_sf"/>
</dbReference>
<proteinExistence type="inferred from homology"/>
<protein>
    <submittedName>
        <fullName evidence="10">Arylsulfatase J</fullName>
    </submittedName>
</protein>
<dbReference type="PROSITE" id="PS00523">
    <property type="entry name" value="SULFATASE_1"/>
    <property type="match status" value="1"/>
</dbReference>
<dbReference type="EMBL" id="MTYJ01000062">
    <property type="protein sequence ID" value="OQV17331.1"/>
    <property type="molecule type" value="Genomic_DNA"/>
</dbReference>
<organism evidence="10 11">
    <name type="scientific">Hypsibius exemplaris</name>
    <name type="common">Freshwater tardigrade</name>
    <dbReference type="NCBI Taxonomy" id="2072580"/>
    <lineage>
        <taxon>Eukaryota</taxon>
        <taxon>Metazoa</taxon>
        <taxon>Ecdysozoa</taxon>
        <taxon>Tardigrada</taxon>
        <taxon>Eutardigrada</taxon>
        <taxon>Parachela</taxon>
        <taxon>Hypsibioidea</taxon>
        <taxon>Hypsibiidae</taxon>
        <taxon>Hypsibius</taxon>
    </lineage>
</organism>
<evidence type="ECO:0000256" key="3">
    <source>
        <dbReference type="ARBA" id="ARBA00022723"/>
    </source>
</evidence>
<gene>
    <name evidence="10" type="ORF">BV898_08580</name>
</gene>
<dbReference type="PANTHER" id="PTHR10342:SF273">
    <property type="entry name" value="RE14504P"/>
    <property type="match status" value="1"/>
</dbReference>
<dbReference type="InterPro" id="IPR000917">
    <property type="entry name" value="Sulfatase_N"/>
</dbReference>
<dbReference type="Gene3D" id="3.40.720.10">
    <property type="entry name" value="Alkaline Phosphatase, subunit A"/>
    <property type="match status" value="1"/>
</dbReference>
<evidence type="ECO:0000259" key="9">
    <source>
        <dbReference type="Pfam" id="PF00884"/>
    </source>
</evidence>
<evidence type="ECO:0000256" key="7">
    <source>
        <dbReference type="SAM" id="MobiDB-lite"/>
    </source>
</evidence>
<dbReference type="InterPro" id="IPR024607">
    <property type="entry name" value="Sulfatase_CS"/>
</dbReference>
<evidence type="ECO:0000256" key="6">
    <source>
        <dbReference type="ARBA" id="ARBA00023180"/>
    </source>
</evidence>
<dbReference type="SUPFAM" id="SSF53649">
    <property type="entry name" value="Alkaline phosphatase-like"/>
    <property type="match status" value="1"/>
</dbReference>
<dbReference type="OrthoDB" id="103349at2759"/>
<reference evidence="11" key="1">
    <citation type="submission" date="2017-01" db="EMBL/GenBank/DDBJ databases">
        <title>Comparative genomics of anhydrobiosis in the tardigrade Hypsibius dujardini.</title>
        <authorList>
            <person name="Yoshida Y."/>
            <person name="Koutsovoulos G."/>
            <person name="Laetsch D."/>
            <person name="Stevens L."/>
            <person name="Kumar S."/>
            <person name="Horikawa D."/>
            <person name="Ishino K."/>
            <person name="Komine S."/>
            <person name="Tomita M."/>
            <person name="Blaxter M."/>
            <person name="Arakawa K."/>
        </authorList>
    </citation>
    <scope>NUCLEOTIDE SEQUENCE [LARGE SCALE GENOMIC DNA]</scope>
    <source>
        <strain evidence="11">Z151</strain>
    </source>
</reference>
<feature type="domain" description="Sulfatase N-terminal" evidence="9">
    <location>
        <begin position="152"/>
        <end position="490"/>
    </location>
</feature>
<evidence type="ECO:0000256" key="8">
    <source>
        <dbReference type="SAM" id="SignalP"/>
    </source>
</evidence>
<sequence length="682" mass="74468">MELSSLILAVLAVTFCVAAVRAEDEEPLAVQEDLDERAMSPLMKMAMELRSKKTGPKAASPSLVKMAMDIRDKQAVAGATTAYYAPSAGSTSAAPVTSAPSSSTAKPVTTTAAPAPATTAAPAPSSTAAPAPGTTSAHTAAPGPAPGPAQKPNIIVFVADDLGRADISYTQGNLQVPTPDIDRLAWDGIILNRHYSNPICTPTRGAFMTGKYVFHIGMQTQAIGEAEPWGMPLDHPTQADLFRSIGYSTWHLGKWHLGAATRQYLPNGRGFDYTLGVTGGACNWFNYTIGWITPVPTSGRDLRENGKEVYANITNNVYFPELINNAAERLIRDQDPKKPFYLYFATPVAHSGFEPYFGAQHTMPQFQLRPPVYQFSSLFPERKKCLGIIQVLNEQFKRLTEAVVNKGVANNTIIIFFADNGGPLARHAAYVHGSNHASNWPLRMGKGSLFEGGVRTPGFIWSPLLKKRGRVTNQLFHVTDWLPTLWEAVGADPALLPANGDGFSHWKSFQAGLTVGPRKELVNNIDSILHQYAMIHEDQYGGLYKLIGGNAFDNSYFGWDRTEGTFAGDDSWRVYTPAEINCNFPEGIEVSKCLPNKADCLFDLLNDPCELNNIADSYPAMLKLLQDKIKAYNATSVPALIKPQDPAGLEAEWGGWWVPWLDPEPLDKVPLTYTPFQDSTNF</sequence>